<protein>
    <recommendedName>
        <fullName evidence="4">Protein kinase domain-containing protein</fullName>
    </recommendedName>
</protein>
<dbReference type="EMBL" id="MPSH01000062">
    <property type="protein sequence ID" value="PNH26552.1"/>
    <property type="molecule type" value="Genomic_DNA"/>
</dbReference>
<dbReference type="GO" id="GO:0035556">
    <property type="term" value="P:intracellular signal transduction"/>
    <property type="evidence" value="ECO:0007669"/>
    <property type="project" value="TreeGrafter"/>
</dbReference>
<organism evidence="5 6">
    <name type="scientific">Verticillium dahliae</name>
    <name type="common">Verticillium wilt</name>
    <dbReference type="NCBI Taxonomy" id="27337"/>
    <lineage>
        <taxon>Eukaryota</taxon>
        <taxon>Fungi</taxon>
        <taxon>Dikarya</taxon>
        <taxon>Ascomycota</taxon>
        <taxon>Pezizomycotina</taxon>
        <taxon>Sordariomycetes</taxon>
        <taxon>Hypocreomycetidae</taxon>
        <taxon>Glomerellales</taxon>
        <taxon>Plectosphaerellaceae</taxon>
        <taxon>Verticillium</taxon>
    </lineage>
</organism>
<keyword evidence="2" id="KW-0067">ATP-binding</keyword>
<feature type="domain" description="Protein kinase" evidence="4">
    <location>
        <begin position="357"/>
        <end position="660"/>
    </location>
</feature>
<dbReference type="PANTHER" id="PTHR24346">
    <property type="entry name" value="MAP/MICROTUBULE AFFINITY-REGULATING KINASE"/>
    <property type="match status" value="1"/>
</dbReference>
<feature type="compositionally biased region" description="Polar residues" evidence="3">
    <location>
        <begin position="207"/>
        <end position="230"/>
    </location>
</feature>
<dbReference type="Gene3D" id="1.10.510.10">
    <property type="entry name" value="Transferase(Phosphotransferase) domain 1"/>
    <property type="match status" value="1"/>
</dbReference>
<dbReference type="SUPFAM" id="SSF56112">
    <property type="entry name" value="Protein kinase-like (PK-like)"/>
    <property type="match status" value="1"/>
</dbReference>
<feature type="compositionally biased region" description="Polar residues" evidence="3">
    <location>
        <begin position="27"/>
        <end position="46"/>
    </location>
</feature>
<dbReference type="InterPro" id="IPR011009">
    <property type="entry name" value="Kinase-like_dom_sf"/>
</dbReference>
<dbReference type="PROSITE" id="PS00107">
    <property type="entry name" value="PROTEIN_KINASE_ATP"/>
    <property type="match status" value="1"/>
</dbReference>
<feature type="region of interest" description="Disordered" evidence="3">
    <location>
        <begin position="206"/>
        <end position="230"/>
    </location>
</feature>
<dbReference type="PANTHER" id="PTHR24346:SF30">
    <property type="entry name" value="MATERNAL EMBRYONIC LEUCINE ZIPPER KINASE"/>
    <property type="match status" value="1"/>
</dbReference>
<dbReference type="AlphaFoldDB" id="A0A2J8E9E6"/>
<accession>A0A2J8E9E6</accession>
<dbReference type="Pfam" id="PF00069">
    <property type="entry name" value="Pkinase"/>
    <property type="match status" value="1"/>
</dbReference>
<feature type="compositionally biased region" description="Polar residues" evidence="3">
    <location>
        <begin position="137"/>
        <end position="170"/>
    </location>
</feature>
<evidence type="ECO:0000256" key="2">
    <source>
        <dbReference type="ARBA" id="ARBA00022840"/>
    </source>
</evidence>
<feature type="compositionally biased region" description="Polar residues" evidence="3">
    <location>
        <begin position="1"/>
        <end position="10"/>
    </location>
</feature>
<feature type="compositionally biased region" description="Polar residues" evidence="3">
    <location>
        <begin position="78"/>
        <end position="91"/>
    </location>
</feature>
<dbReference type="InterPro" id="IPR017441">
    <property type="entry name" value="Protein_kinase_ATP_BS"/>
</dbReference>
<name>A0A2J8E9E6_VERDA</name>
<evidence type="ECO:0000313" key="6">
    <source>
        <dbReference type="Proteomes" id="UP000236305"/>
    </source>
</evidence>
<comment type="caution">
    <text evidence="5">The sequence shown here is derived from an EMBL/GenBank/DDBJ whole genome shotgun (WGS) entry which is preliminary data.</text>
</comment>
<gene>
    <name evidence="5" type="ORF">BJF96_g10133</name>
</gene>
<dbReference type="InterPro" id="IPR000719">
    <property type="entry name" value="Prot_kinase_dom"/>
</dbReference>
<evidence type="ECO:0000256" key="3">
    <source>
        <dbReference type="SAM" id="MobiDB-lite"/>
    </source>
</evidence>
<reference evidence="5 6" key="1">
    <citation type="submission" date="2017-12" db="EMBL/GenBank/DDBJ databases">
        <title>Comparative genomics yields insights into virulence evolution of Verticillium dahliae.</title>
        <authorList>
            <person name="Fan R."/>
            <person name="Armitage A.D."/>
            <person name="Cascant-Lopez E."/>
            <person name="Sobczyk M."/>
            <person name="Cockerton H.M."/>
            <person name="Harrison R.J."/>
        </authorList>
    </citation>
    <scope>NUCLEOTIDE SEQUENCE [LARGE SCALE GENOMIC DNA]</scope>
    <source>
        <strain evidence="5 6">12008</strain>
    </source>
</reference>
<dbReference type="SMART" id="SM00220">
    <property type="entry name" value="S_TKc"/>
    <property type="match status" value="1"/>
</dbReference>
<dbReference type="GO" id="GO:0005737">
    <property type="term" value="C:cytoplasm"/>
    <property type="evidence" value="ECO:0007669"/>
    <property type="project" value="TreeGrafter"/>
</dbReference>
<dbReference type="PROSITE" id="PS50011">
    <property type="entry name" value="PROTEIN_KINASE_DOM"/>
    <property type="match status" value="1"/>
</dbReference>
<dbReference type="GO" id="GO:0004674">
    <property type="term" value="F:protein serine/threonine kinase activity"/>
    <property type="evidence" value="ECO:0007669"/>
    <property type="project" value="TreeGrafter"/>
</dbReference>
<keyword evidence="1" id="KW-0547">Nucleotide-binding</keyword>
<feature type="compositionally biased region" description="Low complexity" evidence="3">
    <location>
        <begin position="101"/>
        <end position="113"/>
    </location>
</feature>
<evidence type="ECO:0000313" key="5">
    <source>
        <dbReference type="EMBL" id="PNH26552.1"/>
    </source>
</evidence>
<feature type="region of interest" description="Disordered" evidence="3">
    <location>
        <begin position="1"/>
        <end position="194"/>
    </location>
</feature>
<evidence type="ECO:0000256" key="1">
    <source>
        <dbReference type="ARBA" id="ARBA00022741"/>
    </source>
</evidence>
<evidence type="ECO:0000259" key="4">
    <source>
        <dbReference type="PROSITE" id="PS50011"/>
    </source>
</evidence>
<dbReference type="GO" id="GO:0005524">
    <property type="term" value="F:ATP binding"/>
    <property type="evidence" value="ECO:0007669"/>
    <property type="project" value="UniProtKB-UniRule"/>
</dbReference>
<dbReference type="Proteomes" id="UP000236305">
    <property type="component" value="Unassembled WGS sequence"/>
</dbReference>
<proteinExistence type="predicted"/>
<feature type="compositionally biased region" description="Polar residues" evidence="3">
    <location>
        <begin position="114"/>
        <end position="128"/>
    </location>
</feature>
<dbReference type="InterPro" id="IPR008271">
    <property type="entry name" value="Ser/Thr_kinase_AS"/>
</dbReference>
<dbReference type="PROSITE" id="PS00108">
    <property type="entry name" value="PROTEIN_KINASE_ST"/>
    <property type="match status" value="1"/>
</dbReference>
<sequence length="718" mass="78923">MAVSGVSTKPNEAPPRSLVPPSGQPIPITNGQKPDTIAALSSSPRQYPNDLASPILEGDETGTDSPNDHEPVTPISVRYSQEFTTLPTPDKQSFHHHHHPTTTPLATASTPSPDLTSSAAGTPRSPTKQPVADQDLVATSLSRRPTGASTSSFKRSMSNLFKRSNSNTTGPKPDMKEAKGFNMPNLEGPSDTTVNESSRFIAGRRTYSMNQSHTTTRSNSPPSPGSTLEMVNTSKTQTDTMPSSNDFKKNRASTGFSLRGRAIGFAHANGTAREKHSKKAALGLGARRRSFDRHSKPAIVPDEVCHPPHMERSPWAMMPDAGTGVKSRRLSISLPDDFHVETADLLSEYEYQNKLLGRHGKHLGKGATSKVTLMCRKGFPGELYAVKEFRGKSKSDTTEEYEKKVKSEYSIAKSLHHPNIVETIQLCTDHGRWNHVMEHCADGDMYQLIAKGHLKDPARATDRLCLWKQTVQGVNYLHSNGIAHRDIKLENLLIMNGSKVKITDFGVSEVFSGTHPGLREAGGQCGQNMSDVRMCSPGICGSEPYIAPEVLQKKQSYDPRGMDVWGTAIIMIYLTFGGNIWTRAERGAAPLYDSFCKGWDKWNAKHPEPDAALSDRDYPFFEAFDLCINPPALRRLLLSMLNPDPAKRASIADIAGYRWFKNIECCQYDSYDDPAKYIDASKKNATHVNGQKKIFCHNHLPLASQGHSLGKMPGQAGY</sequence>